<sequence length="141" mass="15649">MKLSKQTDYAFRTLIFLAHLPAEEQSTIQHICDYYGISSNHISKVVMHLVRLGYVEATRGKGGGIRLSKPAEEIALVDVVSHFETTLKPINCNEQPCRIISSCKLKGLLEKAVEAFLAVLAAYTLADLLDNETRAILFQDA</sequence>
<proteinExistence type="predicted"/>
<dbReference type="Proteomes" id="UP000274695">
    <property type="component" value="Unassembled WGS sequence"/>
</dbReference>
<dbReference type="EMBL" id="PQGG01000024">
    <property type="protein sequence ID" value="POP52743.1"/>
    <property type="molecule type" value="Genomic_DNA"/>
</dbReference>
<name>A0A2S4HFH7_9GAMM</name>
<dbReference type="Gene3D" id="1.10.10.10">
    <property type="entry name" value="Winged helix-like DNA-binding domain superfamily/Winged helix DNA-binding domain"/>
    <property type="match status" value="1"/>
</dbReference>
<dbReference type="Pfam" id="PF02082">
    <property type="entry name" value="Rrf2"/>
    <property type="match status" value="1"/>
</dbReference>
<keyword evidence="5" id="KW-1185">Reference proteome</keyword>
<organism evidence="2 4">
    <name type="scientific">Zhongshania marina</name>
    <dbReference type="NCBI Taxonomy" id="2304603"/>
    <lineage>
        <taxon>Bacteria</taxon>
        <taxon>Pseudomonadati</taxon>
        <taxon>Pseudomonadota</taxon>
        <taxon>Gammaproteobacteria</taxon>
        <taxon>Cellvibrionales</taxon>
        <taxon>Spongiibacteraceae</taxon>
        <taxon>Zhongshania</taxon>
    </lineage>
</organism>
<accession>A0A2S4HFH7</accession>
<keyword evidence="1" id="KW-0238">DNA-binding</keyword>
<dbReference type="SUPFAM" id="SSF46785">
    <property type="entry name" value="Winged helix' DNA-binding domain"/>
    <property type="match status" value="1"/>
</dbReference>
<dbReference type="InterPro" id="IPR036388">
    <property type="entry name" value="WH-like_DNA-bd_sf"/>
</dbReference>
<dbReference type="Proteomes" id="UP000237222">
    <property type="component" value="Unassembled WGS sequence"/>
</dbReference>
<dbReference type="PANTHER" id="PTHR33221:SF4">
    <property type="entry name" value="HTH-TYPE TRANSCRIPTIONAL REPRESSOR NSRR"/>
    <property type="match status" value="1"/>
</dbReference>
<dbReference type="RefSeq" id="WP_103684367.1">
    <property type="nucleotide sequence ID" value="NZ_PQGG01000024.1"/>
</dbReference>
<reference evidence="3 5" key="2">
    <citation type="submission" date="2018-10" db="EMBL/GenBank/DDBJ databases">
        <title>Draft genome sequence of Zhongshania sp. DSW25-10.</title>
        <authorList>
            <person name="Oh J."/>
        </authorList>
    </citation>
    <scope>NUCLEOTIDE SEQUENCE [LARGE SCALE GENOMIC DNA]</scope>
    <source>
        <strain evidence="3 5">DSW25-10</strain>
    </source>
</reference>
<dbReference type="OrthoDB" id="9795923at2"/>
<evidence type="ECO:0000313" key="5">
    <source>
        <dbReference type="Proteomes" id="UP000274695"/>
    </source>
</evidence>
<dbReference type="EMBL" id="RHGB01000002">
    <property type="protein sequence ID" value="RNL67107.1"/>
    <property type="molecule type" value="Genomic_DNA"/>
</dbReference>
<dbReference type="AlphaFoldDB" id="A0A2S4HFH7"/>
<dbReference type="PANTHER" id="PTHR33221">
    <property type="entry name" value="WINGED HELIX-TURN-HELIX TRANSCRIPTIONAL REGULATOR, RRF2 FAMILY"/>
    <property type="match status" value="1"/>
</dbReference>
<protein>
    <submittedName>
        <fullName evidence="2 3">Rrf2 family transcriptional regulator</fullName>
    </submittedName>
</protein>
<dbReference type="PROSITE" id="PS01332">
    <property type="entry name" value="HTH_RRF2_1"/>
    <property type="match status" value="1"/>
</dbReference>
<evidence type="ECO:0000256" key="1">
    <source>
        <dbReference type="ARBA" id="ARBA00023125"/>
    </source>
</evidence>
<evidence type="ECO:0000313" key="3">
    <source>
        <dbReference type="EMBL" id="RNL67107.1"/>
    </source>
</evidence>
<comment type="caution">
    <text evidence="2">The sequence shown here is derived from an EMBL/GenBank/DDBJ whole genome shotgun (WGS) entry which is preliminary data.</text>
</comment>
<reference evidence="2" key="1">
    <citation type="submission" date="2018-01" db="EMBL/GenBank/DDBJ databases">
        <authorList>
            <person name="Yu X.-D."/>
        </authorList>
    </citation>
    <scope>NUCLEOTIDE SEQUENCE</scope>
    <source>
        <strain evidence="2">ZX-21</strain>
    </source>
</reference>
<evidence type="ECO:0000313" key="4">
    <source>
        <dbReference type="Proteomes" id="UP000237222"/>
    </source>
</evidence>
<evidence type="ECO:0000313" key="2">
    <source>
        <dbReference type="EMBL" id="POP52743.1"/>
    </source>
</evidence>
<dbReference type="InterPro" id="IPR036390">
    <property type="entry name" value="WH_DNA-bd_sf"/>
</dbReference>
<dbReference type="GO" id="GO:0003677">
    <property type="term" value="F:DNA binding"/>
    <property type="evidence" value="ECO:0007669"/>
    <property type="project" value="UniProtKB-KW"/>
</dbReference>
<dbReference type="InterPro" id="IPR030489">
    <property type="entry name" value="TR_Rrf2-type_CS"/>
</dbReference>
<dbReference type="NCBIfam" id="TIGR00738">
    <property type="entry name" value="rrf2_super"/>
    <property type="match status" value="1"/>
</dbReference>
<dbReference type="PROSITE" id="PS51197">
    <property type="entry name" value="HTH_RRF2_2"/>
    <property type="match status" value="1"/>
</dbReference>
<dbReference type="GO" id="GO:0005829">
    <property type="term" value="C:cytosol"/>
    <property type="evidence" value="ECO:0007669"/>
    <property type="project" value="TreeGrafter"/>
</dbReference>
<dbReference type="GO" id="GO:0003700">
    <property type="term" value="F:DNA-binding transcription factor activity"/>
    <property type="evidence" value="ECO:0007669"/>
    <property type="project" value="TreeGrafter"/>
</dbReference>
<dbReference type="InterPro" id="IPR000944">
    <property type="entry name" value="Tscrpt_reg_Rrf2"/>
</dbReference>
<gene>
    <name evidence="2" type="ORF">C0068_10050</name>
    <name evidence="3" type="ORF">D0911_02465</name>
</gene>